<dbReference type="AlphaFoldDB" id="A0AAU9CN22"/>
<protein>
    <submittedName>
        <fullName evidence="2">Uncharacterized protein</fullName>
    </submittedName>
</protein>
<feature type="transmembrane region" description="Helical" evidence="1">
    <location>
        <begin position="6"/>
        <end position="24"/>
    </location>
</feature>
<reference evidence="3" key="1">
    <citation type="journal article" date="2024" name="Int. J. Syst. Evol. Microbiol.">
        <title>Methylomarinovum tepidoasis sp. nov., a moderately thermophilic methanotroph of the family Methylothermaceae isolated from a deep-sea hydrothermal field.</title>
        <authorList>
            <person name="Hirayama H."/>
            <person name="Takaki Y."/>
            <person name="Abe M."/>
            <person name="Miyazaki M."/>
            <person name="Uematsu K."/>
            <person name="Matsui Y."/>
            <person name="Takai K."/>
        </authorList>
    </citation>
    <scope>NUCLEOTIDE SEQUENCE [LARGE SCALE GENOMIC DNA]</scope>
    <source>
        <strain evidence="3">IT-9</strain>
    </source>
</reference>
<evidence type="ECO:0000256" key="1">
    <source>
        <dbReference type="SAM" id="Phobius"/>
    </source>
</evidence>
<dbReference type="Proteomes" id="UP001321825">
    <property type="component" value="Chromosome"/>
</dbReference>
<name>A0AAU9CN22_9GAMM</name>
<gene>
    <name evidence="2" type="ORF">MIT9_P0901</name>
</gene>
<dbReference type="RefSeq" id="WP_317706255.1">
    <property type="nucleotide sequence ID" value="NZ_AP024714.1"/>
</dbReference>
<organism evidence="2 3">
    <name type="scientific">Methylomarinovum caldicuralii</name>
    <dbReference type="NCBI Taxonomy" id="438856"/>
    <lineage>
        <taxon>Bacteria</taxon>
        <taxon>Pseudomonadati</taxon>
        <taxon>Pseudomonadota</taxon>
        <taxon>Gammaproteobacteria</taxon>
        <taxon>Methylococcales</taxon>
        <taxon>Methylothermaceae</taxon>
        <taxon>Methylomarinovum</taxon>
    </lineage>
</organism>
<sequence>MPEISRFFGIVIAMFYSLVMEWAARHQSELMDNWQRAERYAPLKPIPPLE</sequence>
<evidence type="ECO:0000313" key="3">
    <source>
        <dbReference type="Proteomes" id="UP001321825"/>
    </source>
</evidence>
<proteinExistence type="predicted"/>
<evidence type="ECO:0000313" key="2">
    <source>
        <dbReference type="EMBL" id="BCX81323.1"/>
    </source>
</evidence>
<keyword evidence="1" id="KW-0472">Membrane</keyword>
<keyword evidence="3" id="KW-1185">Reference proteome</keyword>
<keyword evidence="1" id="KW-0812">Transmembrane</keyword>
<dbReference type="KEGG" id="mcau:MIT9_P0901"/>
<accession>A0AAU9CN22</accession>
<dbReference type="EMBL" id="AP024714">
    <property type="protein sequence ID" value="BCX81323.1"/>
    <property type="molecule type" value="Genomic_DNA"/>
</dbReference>
<keyword evidence="1" id="KW-1133">Transmembrane helix</keyword>